<comment type="caution">
    <text evidence="2">The sequence shown here is derived from an EMBL/GenBank/DDBJ whole genome shotgun (WGS) entry which is preliminary data.</text>
</comment>
<keyword evidence="1" id="KW-0472">Membrane</keyword>
<proteinExistence type="predicted"/>
<reference evidence="2 3" key="1">
    <citation type="submission" date="2019-05" db="EMBL/GenBank/DDBJ databases">
        <title>Another draft genome of Portunus trituberculatus and its Hox gene families provides insights of decapod evolution.</title>
        <authorList>
            <person name="Jeong J.-H."/>
            <person name="Song I."/>
            <person name="Kim S."/>
            <person name="Choi T."/>
            <person name="Kim D."/>
            <person name="Ryu S."/>
            <person name="Kim W."/>
        </authorList>
    </citation>
    <scope>NUCLEOTIDE SEQUENCE [LARGE SCALE GENOMIC DNA]</scope>
    <source>
        <tissue evidence="2">Muscle</tissue>
    </source>
</reference>
<accession>A0A5B7I501</accession>
<organism evidence="2 3">
    <name type="scientific">Portunus trituberculatus</name>
    <name type="common">Swimming crab</name>
    <name type="synonym">Neptunus trituberculatus</name>
    <dbReference type="NCBI Taxonomy" id="210409"/>
    <lineage>
        <taxon>Eukaryota</taxon>
        <taxon>Metazoa</taxon>
        <taxon>Ecdysozoa</taxon>
        <taxon>Arthropoda</taxon>
        <taxon>Crustacea</taxon>
        <taxon>Multicrustacea</taxon>
        <taxon>Malacostraca</taxon>
        <taxon>Eumalacostraca</taxon>
        <taxon>Eucarida</taxon>
        <taxon>Decapoda</taxon>
        <taxon>Pleocyemata</taxon>
        <taxon>Brachyura</taxon>
        <taxon>Eubrachyura</taxon>
        <taxon>Portunoidea</taxon>
        <taxon>Portunidae</taxon>
        <taxon>Portuninae</taxon>
        <taxon>Portunus</taxon>
    </lineage>
</organism>
<evidence type="ECO:0000256" key="1">
    <source>
        <dbReference type="SAM" id="Phobius"/>
    </source>
</evidence>
<keyword evidence="3" id="KW-1185">Reference proteome</keyword>
<evidence type="ECO:0000313" key="3">
    <source>
        <dbReference type="Proteomes" id="UP000324222"/>
    </source>
</evidence>
<dbReference type="EMBL" id="VSRR010045785">
    <property type="protein sequence ID" value="MPC77403.1"/>
    <property type="molecule type" value="Genomic_DNA"/>
</dbReference>
<name>A0A5B7I501_PORTR</name>
<sequence length="44" mass="5112">MSSCPSSFSVISTRSSLSIFSCHLLFYTLLLSWQSRFRQPFFIC</sequence>
<gene>
    <name evidence="2" type="ORF">E2C01_071856</name>
</gene>
<dbReference type="AlphaFoldDB" id="A0A5B7I501"/>
<feature type="transmembrane region" description="Helical" evidence="1">
    <location>
        <begin position="15"/>
        <end position="33"/>
    </location>
</feature>
<keyword evidence="1" id="KW-1133">Transmembrane helix</keyword>
<protein>
    <submittedName>
        <fullName evidence="2">Uncharacterized protein</fullName>
    </submittedName>
</protein>
<dbReference type="Proteomes" id="UP000324222">
    <property type="component" value="Unassembled WGS sequence"/>
</dbReference>
<keyword evidence="1" id="KW-0812">Transmembrane</keyword>
<evidence type="ECO:0000313" key="2">
    <source>
        <dbReference type="EMBL" id="MPC77403.1"/>
    </source>
</evidence>